<evidence type="ECO:0000313" key="3">
    <source>
        <dbReference type="RefSeq" id="XP_022831796.1"/>
    </source>
</evidence>
<dbReference type="GeneID" id="111360156"/>
<proteinExistence type="predicted"/>
<dbReference type="RefSeq" id="XP_022831796.1">
    <property type="nucleotide sequence ID" value="XM_022976028.1"/>
</dbReference>
<dbReference type="OrthoDB" id="7332877at2759"/>
<name>A0A9J7EJF0_SPOLT</name>
<evidence type="ECO:0000313" key="2">
    <source>
        <dbReference type="Proteomes" id="UP000301870"/>
    </source>
</evidence>
<gene>
    <name evidence="3" type="primary">LOC111360156</name>
</gene>
<keyword evidence="2" id="KW-1185">Reference proteome</keyword>
<dbReference type="KEGG" id="sliu:111360156"/>
<feature type="region of interest" description="Disordered" evidence="1">
    <location>
        <begin position="447"/>
        <end position="474"/>
    </location>
</feature>
<organism evidence="2 3">
    <name type="scientific">Spodoptera litura</name>
    <name type="common">Asian cotton leafworm</name>
    <dbReference type="NCBI Taxonomy" id="69820"/>
    <lineage>
        <taxon>Eukaryota</taxon>
        <taxon>Metazoa</taxon>
        <taxon>Ecdysozoa</taxon>
        <taxon>Arthropoda</taxon>
        <taxon>Hexapoda</taxon>
        <taxon>Insecta</taxon>
        <taxon>Pterygota</taxon>
        <taxon>Neoptera</taxon>
        <taxon>Endopterygota</taxon>
        <taxon>Lepidoptera</taxon>
        <taxon>Glossata</taxon>
        <taxon>Ditrysia</taxon>
        <taxon>Noctuoidea</taxon>
        <taxon>Noctuidae</taxon>
        <taxon>Amphipyrinae</taxon>
        <taxon>Spodoptera</taxon>
    </lineage>
</organism>
<dbReference type="AlphaFoldDB" id="A0A9J7EJF0"/>
<dbReference type="Proteomes" id="UP000301870">
    <property type="component" value="Chromosome 30"/>
</dbReference>
<sequence>MDSIDNNQFEIKPIKSKRKIAAPCPNTYLNPALDILANEDPMCNTAMEVIPIKKRKRTRSCGDIATFDNSALDLGVNKAVVNKVLAREIENVRKNVQTDMSTDVSMDAEIVRKNIQSNVTDVSMDVIETEPVYANLTEIKHSQKPVDSSITIIDETQNNIVSKMDNNDVMEVTIPNDDIDSGISVLEQKSLSTVMKDDTTMPSPITNIQTNVTNQVFINNSSNLNLSFIDRLGLDSPNLSNQSLFYDDDLNESNIMEIKTITIITKKKRINTKNTNPFLDSNIVNVVPSLEGKQNPFLNLDAKPELEYNEEVLTRPVEVPNQAEKVLEPRRLFGDTNSTISTVNESLEQHEYENIDNYRSDSPVYENIEEVNEFNKQSRILGHDVSQFSAIDIININKNSHQDVSNESNESKKSKNPLLRVGNRLSKRVFKTLRKTFKGEKADNNITLNPYEVPRKPPKQKTETKDSGIENPALNLDNSDEIEIEELDEHEYETVKTLRNTHLNMNITPLKERSDNSDISHNRTNTPGKKVRFDSTLNQEKVITGNSFDYDIQSPGFDAKIDKYHDELENCINERKYLQQNM</sequence>
<accession>A0A9J7EJF0</accession>
<protein>
    <submittedName>
        <fullName evidence="3">Uncharacterized protein LOC111360156</fullName>
    </submittedName>
</protein>
<evidence type="ECO:0000256" key="1">
    <source>
        <dbReference type="SAM" id="MobiDB-lite"/>
    </source>
</evidence>
<reference evidence="3" key="1">
    <citation type="submission" date="2025-08" db="UniProtKB">
        <authorList>
            <consortium name="RefSeq"/>
        </authorList>
    </citation>
    <scope>IDENTIFICATION</scope>
    <source>
        <strain evidence="3">Ishihara</strain>
        <tissue evidence="3">Whole body</tissue>
    </source>
</reference>